<evidence type="ECO:0000313" key="5">
    <source>
        <dbReference type="Proteomes" id="UP000238479"/>
    </source>
</evidence>
<keyword evidence="2" id="KW-0234">DNA repair</keyword>
<evidence type="ECO:0000256" key="2">
    <source>
        <dbReference type="ARBA" id="ARBA00023204"/>
    </source>
</evidence>
<sequence>MYTYIAVRYCCYNATIKLYLQLQSKLLCNYSRIKTAYVFNGGESYGWSLGEDLVSLTLCYTNEHTLCFTDLNCLYVDYKFNPTTETLDIMHGREHFMSNLYLLLQWSQYSTEAELLKQFNDIGAHGTEVMIYNLWFNDDGSAELDFDTDPEGQVITTIGFLNDAPYVSYHGFNLYHKNRLILVSFPC</sequence>
<keyword evidence="1" id="KW-0227">DNA damage</keyword>
<accession>A0A2P6SG53</accession>
<dbReference type="AlphaFoldDB" id="A0A2P6SG53"/>
<dbReference type="GO" id="GO:0006281">
    <property type="term" value="P:DNA repair"/>
    <property type="evidence" value="ECO:0007669"/>
    <property type="project" value="UniProtKB-KW"/>
</dbReference>
<reference evidence="4 5" key="1">
    <citation type="journal article" date="2018" name="Nat. Genet.">
        <title>The Rosa genome provides new insights in the design of modern roses.</title>
        <authorList>
            <person name="Bendahmane M."/>
        </authorList>
    </citation>
    <scope>NUCLEOTIDE SEQUENCE [LARGE SCALE GENOMIC DNA]</scope>
    <source>
        <strain evidence="5">cv. Old Blush</strain>
    </source>
</reference>
<dbReference type="STRING" id="74649.A0A2P6SG53"/>
<dbReference type="InterPro" id="IPR045261">
    <property type="entry name" value="MORC_ATPase"/>
</dbReference>
<dbReference type="GO" id="GO:0016887">
    <property type="term" value="F:ATP hydrolysis activity"/>
    <property type="evidence" value="ECO:0007669"/>
    <property type="project" value="InterPro"/>
</dbReference>
<organism evidence="4 5">
    <name type="scientific">Rosa chinensis</name>
    <name type="common">China rose</name>
    <dbReference type="NCBI Taxonomy" id="74649"/>
    <lineage>
        <taxon>Eukaryota</taxon>
        <taxon>Viridiplantae</taxon>
        <taxon>Streptophyta</taxon>
        <taxon>Embryophyta</taxon>
        <taxon>Tracheophyta</taxon>
        <taxon>Spermatophyta</taxon>
        <taxon>Magnoliopsida</taxon>
        <taxon>eudicotyledons</taxon>
        <taxon>Gunneridae</taxon>
        <taxon>Pentapetalae</taxon>
        <taxon>rosids</taxon>
        <taxon>fabids</taxon>
        <taxon>Rosales</taxon>
        <taxon>Rosaceae</taxon>
        <taxon>Rosoideae</taxon>
        <taxon>Rosoideae incertae sedis</taxon>
        <taxon>Rosa</taxon>
    </lineage>
</organism>
<feature type="domain" description="Morc S5" evidence="3">
    <location>
        <begin position="148"/>
        <end position="182"/>
    </location>
</feature>
<dbReference type="PANTHER" id="PTHR23336:SF44">
    <property type="entry name" value="PROTEIN MICRORCHIDIA 6"/>
    <property type="match status" value="1"/>
</dbReference>
<proteinExistence type="predicted"/>
<evidence type="ECO:0000313" key="4">
    <source>
        <dbReference type="EMBL" id="PRQ57649.1"/>
    </source>
</evidence>
<protein>
    <recommendedName>
        <fullName evidence="3">Morc S5 domain-containing protein</fullName>
    </recommendedName>
</protein>
<comment type="caution">
    <text evidence="4">The sequence shown here is derived from an EMBL/GenBank/DDBJ whole genome shotgun (WGS) entry which is preliminary data.</text>
</comment>
<name>A0A2P6SG53_ROSCH</name>
<evidence type="ECO:0000259" key="3">
    <source>
        <dbReference type="Pfam" id="PF17942"/>
    </source>
</evidence>
<dbReference type="Pfam" id="PF17942">
    <property type="entry name" value="Morc6_S5"/>
    <property type="match status" value="1"/>
</dbReference>
<dbReference type="PANTHER" id="PTHR23336">
    <property type="entry name" value="ZINC FINGER CW-TYPE COILED-COIL DOMAIN PROTEIN 3"/>
    <property type="match status" value="1"/>
</dbReference>
<dbReference type="InterPro" id="IPR041006">
    <property type="entry name" value="Morc_S5"/>
</dbReference>
<dbReference type="GO" id="GO:0005634">
    <property type="term" value="C:nucleus"/>
    <property type="evidence" value="ECO:0007669"/>
    <property type="project" value="TreeGrafter"/>
</dbReference>
<gene>
    <name evidence="4" type="ORF">RchiOBHm_Chr1g0350641</name>
</gene>
<keyword evidence="5" id="KW-1185">Reference proteome</keyword>
<evidence type="ECO:0000256" key="1">
    <source>
        <dbReference type="ARBA" id="ARBA00022763"/>
    </source>
</evidence>
<dbReference type="Proteomes" id="UP000238479">
    <property type="component" value="Chromosome 1"/>
</dbReference>
<dbReference type="Gramene" id="PRQ57649">
    <property type="protein sequence ID" value="PRQ57649"/>
    <property type="gene ID" value="RchiOBHm_Chr1g0350641"/>
</dbReference>
<dbReference type="EMBL" id="PDCK01000039">
    <property type="protein sequence ID" value="PRQ57649.1"/>
    <property type="molecule type" value="Genomic_DNA"/>
</dbReference>